<evidence type="ECO:0000313" key="2">
    <source>
        <dbReference type="RefSeq" id="XP_031378535.1"/>
    </source>
</evidence>
<proteinExistence type="predicted"/>
<dbReference type="Proteomes" id="UP000515151">
    <property type="component" value="Chromosome 2"/>
</dbReference>
<gene>
    <name evidence="2" type="primary">LOC116193934</name>
</gene>
<organism evidence="1 2">
    <name type="scientific">Punica granatum</name>
    <name type="common">Pomegranate</name>
    <dbReference type="NCBI Taxonomy" id="22663"/>
    <lineage>
        <taxon>Eukaryota</taxon>
        <taxon>Viridiplantae</taxon>
        <taxon>Streptophyta</taxon>
        <taxon>Embryophyta</taxon>
        <taxon>Tracheophyta</taxon>
        <taxon>Spermatophyta</taxon>
        <taxon>Magnoliopsida</taxon>
        <taxon>eudicotyledons</taxon>
        <taxon>Gunneridae</taxon>
        <taxon>Pentapetalae</taxon>
        <taxon>rosids</taxon>
        <taxon>malvids</taxon>
        <taxon>Myrtales</taxon>
        <taxon>Lythraceae</taxon>
        <taxon>Punica</taxon>
    </lineage>
</organism>
<dbReference type="GO" id="GO:0016567">
    <property type="term" value="P:protein ubiquitination"/>
    <property type="evidence" value="ECO:0007669"/>
    <property type="project" value="UniProtKB-UniPathway"/>
</dbReference>
<protein>
    <submittedName>
        <fullName evidence="2">Uncharacterized protein LOC116193934</fullName>
    </submittedName>
</protein>
<accession>A0A6P8C6S6</accession>
<evidence type="ECO:0000313" key="1">
    <source>
        <dbReference type="Proteomes" id="UP000515151"/>
    </source>
</evidence>
<name>A0A6P8C6S6_PUNGR</name>
<dbReference type="PANTHER" id="PTHR31060:SF4">
    <property type="entry name" value="1,8-CINEOLE SYNTHASE"/>
    <property type="match status" value="1"/>
</dbReference>
<dbReference type="UniPathway" id="UPA00143"/>
<keyword evidence="1" id="KW-1185">Reference proteome</keyword>
<dbReference type="RefSeq" id="XP_031378535.1">
    <property type="nucleotide sequence ID" value="XM_031522675.1"/>
</dbReference>
<sequence length="337" mass="37171">MGASPTSMAPLLLRNLVTSLFLFADRPFINLAERYKILDLLHTFVVSCFLFFLRLLPVVVPPVNPFSSGSGRFPPEHKGKKPDFLPQSPGGVGDSGIARALSQLLAIVNTVPVSSRKYEAVRSLAERLIDENQQEGTKALREVNRKVLSAAFSRTLTQLEAAMVDRERARGFSSGPVGSGAVPAEHFYLNGVLRVVKALGGVAWSLAGTPRDELGPEGSSAEKLAAELVWLAQKLAACGCAEEAVCLWASASNLAWLAVSAETRLQEILFKSKDEVFQCFYKFHVMVERQAEKFLKCLRTSGEYTLKEFKDYLRYRIGHERTELGSLQHNGVVERIN</sequence>
<dbReference type="PANTHER" id="PTHR31060">
    <property type="entry name" value="OSJNBA0011J08.25 PROTEIN-RELATED"/>
    <property type="match status" value="1"/>
</dbReference>
<dbReference type="InterPro" id="IPR038920">
    <property type="entry name" value="At3g05675-like"/>
</dbReference>
<dbReference type="AlphaFoldDB" id="A0A6P8C6S6"/>
<dbReference type="GeneID" id="116193934"/>
<reference evidence="2" key="2">
    <citation type="submission" date="2025-08" db="UniProtKB">
        <authorList>
            <consortium name="RefSeq"/>
        </authorList>
    </citation>
    <scope>IDENTIFICATION</scope>
    <source>
        <tissue evidence="2">Leaf</tissue>
    </source>
</reference>
<dbReference type="OrthoDB" id="678132at2759"/>
<reference evidence="1" key="1">
    <citation type="journal article" date="2020" name="Plant Biotechnol. J.">
        <title>The pomegranate (Punica granatum L.) draft genome dissects genetic divergence between soft- and hard-seeded cultivars.</title>
        <authorList>
            <person name="Luo X."/>
            <person name="Li H."/>
            <person name="Wu Z."/>
            <person name="Yao W."/>
            <person name="Zhao P."/>
            <person name="Cao D."/>
            <person name="Yu H."/>
            <person name="Li K."/>
            <person name="Poudel K."/>
            <person name="Zhao D."/>
            <person name="Zhang F."/>
            <person name="Xia X."/>
            <person name="Chen L."/>
            <person name="Wang Q."/>
            <person name="Jing D."/>
            <person name="Cao S."/>
        </authorList>
    </citation>
    <scope>NUCLEOTIDE SEQUENCE [LARGE SCALE GENOMIC DNA]</scope>
    <source>
        <strain evidence="1">cv. Tunisia</strain>
    </source>
</reference>